<evidence type="ECO:0000256" key="1">
    <source>
        <dbReference type="SAM" id="MobiDB-lite"/>
    </source>
</evidence>
<keyword evidence="3" id="KW-1185">Reference proteome</keyword>
<organism evidence="2 3">
    <name type="scientific">Pogonophryne albipinna</name>
    <dbReference type="NCBI Taxonomy" id="1090488"/>
    <lineage>
        <taxon>Eukaryota</taxon>
        <taxon>Metazoa</taxon>
        <taxon>Chordata</taxon>
        <taxon>Craniata</taxon>
        <taxon>Vertebrata</taxon>
        <taxon>Euteleostomi</taxon>
        <taxon>Actinopterygii</taxon>
        <taxon>Neopterygii</taxon>
        <taxon>Teleostei</taxon>
        <taxon>Neoteleostei</taxon>
        <taxon>Acanthomorphata</taxon>
        <taxon>Eupercaria</taxon>
        <taxon>Perciformes</taxon>
        <taxon>Notothenioidei</taxon>
        <taxon>Pogonophryne</taxon>
    </lineage>
</organism>
<feature type="compositionally biased region" description="Basic residues" evidence="1">
    <location>
        <begin position="94"/>
        <end position="106"/>
    </location>
</feature>
<feature type="non-terminal residue" evidence="2">
    <location>
        <position position="1"/>
    </location>
</feature>
<evidence type="ECO:0000313" key="3">
    <source>
        <dbReference type="Proteomes" id="UP001219934"/>
    </source>
</evidence>
<name>A0AAD6AXL6_9TELE</name>
<accession>A0AAD6AXL6</accession>
<dbReference type="AlphaFoldDB" id="A0AAD6AXL6"/>
<gene>
    <name evidence="2" type="ORF">JOQ06_011062</name>
</gene>
<dbReference type="Proteomes" id="UP001219934">
    <property type="component" value="Unassembled WGS sequence"/>
</dbReference>
<protein>
    <submittedName>
        <fullName evidence="2">Uncharacterized protein</fullName>
    </submittedName>
</protein>
<sequence>RGEDALNPSHLPPEEAGESGTRRAHGGRQGRGRHTALESECPEVPGRHSYPSHQFMFLTQQMSHKMTRNRASRGEDALNPSHLPPEEAGESGTRRAHGGRQGRGRHTALESECPEVPGRHSYPSHQFMFLTQQMSHKMTRNRAS</sequence>
<evidence type="ECO:0000313" key="2">
    <source>
        <dbReference type="EMBL" id="KAJ4932645.1"/>
    </source>
</evidence>
<feature type="non-terminal residue" evidence="2">
    <location>
        <position position="144"/>
    </location>
</feature>
<feature type="compositionally biased region" description="Basic residues" evidence="1">
    <location>
        <begin position="22"/>
        <end position="34"/>
    </location>
</feature>
<dbReference type="EMBL" id="JAPTMU010000014">
    <property type="protein sequence ID" value="KAJ4932645.1"/>
    <property type="molecule type" value="Genomic_DNA"/>
</dbReference>
<feature type="region of interest" description="Disordered" evidence="1">
    <location>
        <begin position="1"/>
        <end position="121"/>
    </location>
</feature>
<reference evidence="2" key="1">
    <citation type="submission" date="2022-11" db="EMBL/GenBank/DDBJ databases">
        <title>Chromosome-level genome of Pogonophryne albipinna.</title>
        <authorList>
            <person name="Jo E."/>
        </authorList>
    </citation>
    <scope>NUCLEOTIDE SEQUENCE</scope>
    <source>
        <strain evidence="2">SGF0006</strain>
        <tissue evidence="2">Muscle</tissue>
    </source>
</reference>
<comment type="caution">
    <text evidence="2">The sequence shown here is derived from an EMBL/GenBank/DDBJ whole genome shotgun (WGS) entry which is preliminary data.</text>
</comment>
<proteinExistence type="predicted"/>